<dbReference type="Pfam" id="PF18806">
    <property type="entry name" value="Importin_rep_3"/>
    <property type="match status" value="1"/>
</dbReference>
<dbReference type="InterPro" id="IPR013598">
    <property type="entry name" value="Exportin-1/Importin-b-like"/>
</dbReference>
<dbReference type="InterPro" id="IPR011989">
    <property type="entry name" value="ARM-like"/>
</dbReference>
<keyword evidence="9" id="KW-1185">Reference proteome</keyword>
<dbReference type="InterPro" id="IPR040520">
    <property type="entry name" value="Importin_rep_3"/>
</dbReference>
<gene>
    <name evidence="8" type="ORF">HGRIS_006706</name>
</gene>
<evidence type="ECO:0000256" key="2">
    <source>
        <dbReference type="ARBA" id="ARBA00007991"/>
    </source>
</evidence>
<evidence type="ECO:0000256" key="1">
    <source>
        <dbReference type="ARBA" id="ARBA00004123"/>
    </source>
</evidence>
<comment type="subcellular location">
    <subcellularLocation>
        <location evidence="1">Nucleus</location>
    </subcellularLocation>
</comment>
<dbReference type="PANTHER" id="PTHR12363">
    <property type="entry name" value="TRANSPORTIN 3 AND IMPORTIN 13"/>
    <property type="match status" value="1"/>
</dbReference>
<dbReference type="Proteomes" id="UP001556367">
    <property type="component" value="Unassembled WGS sequence"/>
</dbReference>
<keyword evidence="5" id="KW-0677">Repeat</keyword>
<accession>A0ABR3J9V4</accession>
<dbReference type="InterPro" id="IPR016024">
    <property type="entry name" value="ARM-type_fold"/>
</dbReference>
<dbReference type="Pfam" id="PF18773">
    <property type="entry name" value="Importin_rep"/>
    <property type="match status" value="1"/>
</dbReference>
<dbReference type="PANTHER" id="PTHR12363:SF33">
    <property type="entry name" value="IMPORTIN-13"/>
    <property type="match status" value="1"/>
</dbReference>
<evidence type="ECO:0000313" key="9">
    <source>
        <dbReference type="Proteomes" id="UP001556367"/>
    </source>
</evidence>
<comment type="caution">
    <text evidence="8">The sequence shown here is derived from an EMBL/GenBank/DDBJ whole genome shotgun (WGS) entry which is preliminary data.</text>
</comment>
<keyword evidence="4" id="KW-0813">Transport</keyword>
<sequence>MSTAFLPNLLPSDVEQAAQLIQRTYNTIGLPSEEQKRLQQELFDIQKRPEAWGLVIPFLEHQDPNVQFFGAHTAQVKIARDWDAFPKDHVQDLRDLLVQLAAHAAATGRNRVIIRKLFVALTSLALILVPGSPTRWPDWLLSCVAALSGRGASPEHILDFLSIVAEDIETAVLSGPSKMQVRQSLNDAIPMVVQAITASITKAHSDTGSVKELHAALRCFTSWLVFFPMSDVTPLIPGLINLLGPSVDEDTFIASSDTLQAILTSSALSNGAGTKTLTEPLLLWLESYGALIVDETVQSGIVEPRSHSLCKLLVALGDHSTSYMAVNLASTSPISPLASAAQLSLPTNSQVHPQGRLVQSFLRRLLAYTGLPGYYGMDEEESEMTLGFWYLFQEALWSTDFEAGDEDTASSAQASQTENAVIALSKAVYSELVQVLRRKIVWPPSLAGWTKDQVDKFQVYRRDVGDTLINAYYVLRDDMLNFLINDLLNRLATKQPAEGWQEIEATLHCIMSIQEAIDLENTPSLARMFTEEVLTCLPTSGYDRVRKTMLSLIGTYSSWFAAQPTAQTPAMLMNVVGYIATALSESTLSLWAANAMRDICDANRAALAPNLGAFAQLHAALADIADTEKSKVLQSIASVIQALPPPEEISPIEAIINPVVAKLAAALQSPSQLPEEARAMVVIELEALCGIAKGLTRTNDALVVLEESSDPQVEEEIMQQARADPRMVKLRDDIFAGIRTVMEVWSVDAEVNTALSDLLKSITALPADLTLISLSPGPLLEQVCLAAQRRLNGIWLTLAGMLIAQLNPPPALMSLKTGPTPEAKAIVSSMLPVLLQAALGALAQPNALQENPDVVRDFFGCMDTVAHNFAGAFFSLPQGMLDMLMQCAVTSMELQERYALVAACTFLGALFNRVFIHEELEAARNQLVQRHGKIVLATVLRGFAGIAPRSAVPNLIDLLSTLVSRCTAECRQWMGDILFADDFLASKAGHEAKMKFVRAVTSSRSLKRTREAAQQFMLVARGLEGSNFGYATLTM</sequence>
<organism evidence="8 9">
    <name type="scientific">Hohenbuehelia grisea</name>
    <dbReference type="NCBI Taxonomy" id="104357"/>
    <lineage>
        <taxon>Eukaryota</taxon>
        <taxon>Fungi</taxon>
        <taxon>Dikarya</taxon>
        <taxon>Basidiomycota</taxon>
        <taxon>Agaricomycotina</taxon>
        <taxon>Agaricomycetes</taxon>
        <taxon>Agaricomycetidae</taxon>
        <taxon>Agaricales</taxon>
        <taxon>Pleurotineae</taxon>
        <taxon>Pleurotaceae</taxon>
        <taxon>Hohenbuehelia</taxon>
    </lineage>
</organism>
<evidence type="ECO:0000256" key="4">
    <source>
        <dbReference type="ARBA" id="ARBA00022448"/>
    </source>
</evidence>
<evidence type="ECO:0000256" key="3">
    <source>
        <dbReference type="ARBA" id="ARBA00016020"/>
    </source>
</evidence>
<dbReference type="SUPFAM" id="SSF48371">
    <property type="entry name" value="ARM repeat"/>
    <property type="match status" value="1"/>
</dbReference>
<dbReference type="Pfam" id="PF08389">
    <property type="entry name" value="Xpo1"/>
    <property type="match status" value="1"/>
</dbReference>
<evidence type="ECO:0000256" key="6">
    <source>
        <dbReference type="ARBA" id="ARBA00023242"/>
    </source>
</evidence>
<name>A0ABR3J9V4_9AGAR</name>
<evidence type="ECO:0000259" key="7">
    <source>
        <dbReference type="Pfam" id="PF08389"/>
    </source>
</evidence>
<reference evidence="9" key="1">
    <citation type="submission" date="2024-06" db="EMBL/GenBank/DDBJ databases">
        <title>Multi-omics analyses provide insights into the biosynthesis of the anticancer antibiotic pleurotin in Hohenbuehelia grisea.</title>
        <authorList>
            <person name="Weaver J.A."/>
            <person name="Alberti F."/>
        </authorList>
    </citation>
    <scope>NUCLEOTIDE SEQUENCE [LARGE SCALE GENOMIC DNA]</scope>
    <source>
        <strain evidence="9">T-177</strain>
    </source>
</reference>
<keyword evidence="6" id="KW-0539">Nucleus</keyword>
<protein>
    <recommendedName>
        <fullName evidence="3">Importin-13</fullName>
    </recommendedName>
</protein>
<dbReference type="InterPro" id="IPR040709">
    <property type="entry name" value="Importin_rep_1"/>
</dbReference>
<comment type="similarity">
    <text evidence="2">Belongs to the importin beta family.</text>
</comment>
<dbReference type="InterPro" id="IPR051345">
    <property type="entry name" value="Importin_beta-like_NTR"/>
</dbReference>
<dbReference type="Gene3D" id="1.25.10.10">
    <property type="entry name" value="Leucine-rich Repeat Variant"/>
    <property type="match status" value="1"/>
</dbReference>
<dbReference type="EMBL" id="JASNQZ010000010">
    <property type="protein sequence ID" value="KAL0952434.1"/>
    <property type="molecule type" value="Genomic_DNA"/>
</dbReference>
<evidence type="ECO:0000256" key="5">
    <source>
        <dbReference type="ARBA" id="ARBA00022737"/>
    </source>
</evidence>
<proteinExistence type="inferred from homology"/>
<feature type="domain" description="Exportin-1/Importin-beta-like" evidence="7">
    <location>
        <begin position="111"/>
        <end position="258"/>
    </location>
</feature>
<evidence type="ECO:0000313" key="8">
    <source>
        <dbReference type="EMBL" id="KAL0952434.1"/>
    </source>
</evidence>